<feature type="compositionally biased region" description="Low complexity" evidence="1">
    <location>
        <begin position="8"/>
        <end position="26"/>
    </location>
</feature>
<dbReference type="OrthoDB" id="2533084at2759"/>
<evidence type="ECO:0000313" key="4">
    <source>
        <dbReference type="Proteomes" id="UP000623467"/>
    </source>
</evidence>
<sequence length="126" mass="14084">MSTDAENEMQMQMQMQNEKGGEQEQSLSEEHSEIDLYSFHEQAAGRLAIDPAEAKIEFGDAVASRLKLSPDETKVLWPQSTDSPDDPQNWSDRRKLLLLVIVTLAAIVPNFDSGIGIDGIFPRRPI</sequence>
<dbReference type="EMBL" id="JACAZH010000009">
    <property type="protein sequence ID" value="KAF7358596.1"/>
    <property type="molecule type" value="Genomic_DNA"/>
</dbReference>
<name>A0A8H6YHW4_9AGAR</name>
<protein>
    <submittedName>
        <fullName evidence="3">MFS general substrate transporter</fullName>
    </submittedName>
</protein>
<feature type="transmembrane region" description="Helical" evidence="2">
    <location>
        <begin position="96"/>
        <end position="117"/>
    </location>
</feature>
<keyword evidence="4" id="KW-1185">Reference proteome</keyword>
<dbReference type="AlphaFoldDB" id="A0A8H6YHW4"/>
<gene>
    <name evidence="3" type="ORF">MSAN_01198100</name>
</gene>
<keyword evidence="2" id="KW-0812">Transmembrane</keyword>
<evidence type="ECO:0000256" key="1">
    <source>
        <dbReference type="SAM" id="MobiDB-lite"/>
    </source>
</evidence>
<reference evidence="3" key="1">
    <citation type="submission" date="2020-05" db="EMBL/GenBank/DDBJ databases">
        <title>Mycena genomes resolve the evolution of fungal bioluminescence.</title>
        <authorList>
            <person name="Tsai I.J."/>
        </authorList>
    </citation>
    <scope>NUCLEOTIDE SEQUENCE</scope>
    <source>
        <strain evidence="3">160909Yilan</strain>
    </source>
</reference>
<comment type="caution">
    <text evidence="3">The sequence shown here is derived from an EMBL/GenBank/DDBJ whole genome shotgun (WGS) entry which is preliminary data.</text>
</comment>
<organism evidence="3 4">
    <name type="scientific">Mycena sanguinolenta</name>
    <dbReference type="NCBI Taxonomy" id="230812"/>
    <lineage>
        <taxon>Eukaryota</taxon>
        <taxon>Fungi</taxon>
        <taxon>Dikarya</taxon>
        <taxon>Basidiomycota</taxon>
        <taxon>Agaricomycotina</taxon>
        <taxon>Agaricomycetes</taxon>
        <taxon>Agaricomycetidae</taxon>
        <taxon>Agaricales</taxon>
        <taxon>Marasmiineae</taxon>
        <taxon>Mycenaceae</taxon>
        <taxon>Mycena</taxon>
    </lineage>
</organism>
<evidence type="ECO:0000256" key="2">
    <source>
        <dbReference type="SAM" id="Phobius"/>
    </source>
</evidence>
<evidence type="ECO:0000313" key="3">
    <source>
        <dbReference type="EMBL" id="KAF7358596.1"/>
    </source>
</evidence>
<feature type="region of interest" description="Disordered" evidence="1">
    <location>
        <begin position="1"/>
        <end position="31"/>
    </location>
</feature>
<accession>A0A8H6YHW4</accession>
<proteinExistence type="predicted"/>
<keyword evidence="2" id="KW-1133">Transmembrane helix</keyword>
<keyword evidence="2" id="KW-0472">Membrane</keyword>
<dbReference type="Proteomes" id="UP000623467">
    <property type="component" value="Unassembled WGS sequence"/>
</dbReference>